<organism evidence="1 2">
    <name type="scientific">Plasmopara halstedii</name>
    <name type="common">Downy mildew of sunflower</name>
    <dbReference type="NCBI Taxonomy" id="4781"/>
    <lineage>
        <taxon>Eukaryota</taxon>
        <taxon>Sar</taxon>
        <taxon>Stramenopiles</taxon>
        <taxon>Oomycota</taxon>
        <taxon>Peronosporomycetes</taxon>
        <taxon>Peronosporales</taxon>
        <taxon>Peronosporaceae</taxon>
        <taxon>Plasmopara</taxon>
    </lineage>
</organism>
<dbReference type="EMBL" id="CCYD01000523">
    <property type="protein sequence ID" value="CEG40577.1"/>
    <property type="molecule type" value="Genomic_DNA"/>
</dbReference>
<sequence length="134" mass="14919">MEVVLFVANRLDEVQEQQLDALMRSALMRSYLRPALEPGVIYGFRSASPSTDAKDAITRSLGVYVVGHPATTEAELDQRKSLQARFLARQDIPMDRYRDRLRAQKGGASVPAMRAIPVALAPGKTTAHDEEFFE</sequence>
<dbReference type="GeneID" id="36405821"/>
<dbReference type="Proteomes" id="UP000054928">
    <property type="component" value="Unassembled WGS sequence"/>
</dbReference>
<evidence type="ECO:0000313" key="2">
    <source>
        <dbReference type="Proteomes" id="UP000054928"/>
    </source>
</evidence>
<accession>A0A0P1AI76</accession>
<proteinExistence type="predicted"/>
<reference evidence="2" key="1">
    <citation type="submission" date="2014-09" db="EMBL/GenBank/DDBJ databases">
        <authorList>
            <person name="Sharma Rahul"/>
            <person name="Thines Marco"/>
        </authorList>
    </citation>
    <scope>NUCLEOTIDE SEQUENCE [LARGE SCALE GENOMIC DNA]</scope>
</reference>
<dbReference type="AlphaFoldDB" id="A0A0P1AI76"/>
<dbReference type="OrthoDB" id="127590at2759"/>
<dbReference type="RefSeq" id="XP_024576946.1">
    <property type="nucleotide sequence ID" value="XM_024726251.1"/>
</dbReference>
<keyword evidence="2" id="KW-1185">Reference proteome</keyword>
<protein>
    <submittedName>
        <fullName evidence="1">Uncharacterized protein</fullName>
    </submittedName>
</protein>
<evidence type="ECO:0000313" key="1">
    <source>
        <dbReference type="EMBL" id="CEG40577.1"/>
    </source>
</evidence>
<name>A0A0P1AI76_PLAHL</name>